<evidence type="ECO:0000313" key="2">
    <source>
        <dbReference type="EMBL" id="OAN42885.1"/>
    </source>
</evidence>
<keyword evidence="2" id="KW-0378">Hydrolase</keyword>
<dbReference type="STRING" id="1707952.A6A03_03985"/>
<name>A0A178M5Q9_9CHLR</name>
<dbReference type="AlphaFoldDB" id="A0A178M5Q9"/>
<dbReference type="SUPFAM" id="SSF53474">
    <property type="entry name" value="alpha/beta-Hydrolases"/>
    <property type="match status" value="1"/>
</dbReference>
<dbReference type="OrthoDB" id="9797695at2"/>
<comment type="caution">
    <text evidence="2">The sequence shown here is derived from an EMBL/GenBank/DDBJ whole genome shotgun (WGS) entry which is preliminary data.</text>
</comment>
<gene>
    <name evidence="2" type="ORF">A6A03_03985</name>
</gene>
<dbReference type="Pfam" id="PF00561">
    <property type="entry name" value="Abhydrolase_1"/>
    <property type="match status" value="1"/>
</dbReference>
<dbReference type="InterPro" id="IPR000639">
    <property type="entry name" value="Epox_hydrolase-like"/>
</dbReference>
<dbReference type="GO" id="GO:0016787">
    <property type="term" value="F:hydrolase activity"/>
    <property type="evidence" value="ECO:0007669"/>
    <property type="project" value="UniProtKB-KW"/>
</dbReference>
<dbReference type="Proteomes" id="UP000078287">
    <property type="component" value="Unassembled WGS sequence"/>
</dbReference>
<reference evidence="2 3" key="1">
    <citation type="submission" date="2016-04" db="EMBL/GenBank/DDBJ databases">
        <title>Chloroflexus islandicus sp. nov., a thermophilic filamentous anoxygenic phototrophic bacterium from geyser Strokkur (Iceland).</title>
        <authorList>
            <person name="Gaisin V.A."/>
            <person name="Kalashnikov A.M."/>
            <person name="Sukhacheva M.V."/>
            <person name="Grouzdev D.S."/>
            <person name="Ivanov T.M."/>
            <person name="Kuznetsov B."/>
            <person name="Gorlenko V.M."/>
        </authorList>
    </citation>
    <scope>NUCLEOTIDE SEQUENCE [LARGE SCALE GENOMIC DNA]</scope>
    <source>
        <strain evidence="3">isl-2</strain>
    </source>
</reference>
<accession>A0A178M5Q9</accession>
<dbReference type="PANTHER" id="PTHR43194:SF2">
    <property type="entry name" value="PEROXISOMAL MEMBRANE PROTEIN LPX1"/>
    <property type="match status" value="1"/>
</dbReference>
<feature type="domain" description="AB hydrolase-1" evidence="1">
    <location>
        <begin position="40"/>
        <end position="154"/>
    </location>
</feature>
<dbReference type="PANTHER" id="PTHR43194">
    <property type="entry name" value="HYDROLASE ALPHA/BETA FOLD FAMILY"/>
    <property type="match status" value="1"/>
</dbReference>
<evidence type="ECO:0000259" key="1">
    <source>
        <dbReference type="Pfam" id="PF00561"/>
    </source>
</evidence>
<dbReference type="InterPro" id="IPR050228">
    <property type="entry name" value="Carboxylesterase_BioH"/>
</dbReference>
<dbReference type="RefSeq" id="WP_066790423.1">
    <property type="nucleotide sequence ID" value="NZ_LWQS01000082.1"/>
</dbReference>
<keyword evidence="3" id="KW-1185">Reference proteome</keyword>
<sequence length="298" mass="33423">MQINGAIAQSPIRTLFPFALGEYALPAGVLRYVDEGAGLPVVMLHGNPTWSFFYRRLIAALRGQRRVIALDHLGCGLSDKPQQYDYCLANHIANLEQLLAHLKLGPVDLVVHDWGGAIGMGWAVRHPEQVRRIVLLNTAAFLSPHIPLRIAAGKTPKIGEWAIRQLNAFALAATFMTVVRPLPPEVRAGYLWPYQTPADRIAIARFVQDIPLHPAHPTWPVVDAIDRELAGLRAKPVRIVWGGRDWCFDDRFLAGWLARFPQAEVTRIDDAGHYVLEDASDEMIGRLARWLLEEPHER</sequence>
<organism evidence="2 3">
    <name type="scientific">Chloroflexus islandicus</name>
    <dbReference type="NCBI Taxonomy" id="1707952"/>
    <lineage>
        <taxon>Bacteria</taxon>
        <taxon>Bacillati</taxon>
        <taxon>Chloroflexota</taxon>
        <taxon>Chloroflexia</taxon>
        <taxon>Chloroflexales</taxon>
        <taxon>Chloroflexineae</taxon>
        <taxon>Chloroflexaceae</taxon>
        <taxon>Chloroflexus</taxon>
    </lineage>
</organism>
<dbReference type="InterPro" id="IPR000073">
    <property type="entry name" value="AB_hydrolase_1"/>
</dbReference>
<protein>
    <submittedName>
        <fullName evidence="2">Alpha/beta hydrolase</fullName>
    </submittedName>
</protein>
<dbReference type="PRINTS" id="PR00111">
    <property type="entry name" value="ABHYDROLASE"/>
</dbReference>
<dbReference type="PRINTS" id="PR00412">
    <property type="entry name" value="EPOXHYDRLASE"/>
</dbReference>
<dbReference type="InterPro" id="IPR029058">
    <property type="entry name" value="AB_hydrolase_fold"/>
</dbReference>
<dbReference type="EMBL" id="LWQS01000082">
    <property type="protein sequence ID" value="OAN42885.1"/>
    <property type="molecule type" value="Genomic_DNA"/>
</dbReference>
<evidence type="ECO:0000313" key="3">
    <source>
        <dbReference type="Proteomes" id="UP000078287"/>
    </source>
</evidence>
<proteinExistence type="predicted"/>
<dbReference type="Gene3D" id="3.40.50.1820">
    <property type="entry name" value="alpha/beta hydrolase"/>
    <property type="match status" value="1"/>
</dbReference>